<dbReference type="EMBL" id="MUKV01000005">
    <property type="protein sequence ID" value="OQS42323.1"/>
    <property type="molecule type" value="Genomic_DNA"/>
</dbReference>
<evidence type="ECO:0000313" key="1">
    <source>
        <dbReference type="EMBL" id="OQS42323.1"/>
    </source>
</evidence>
<dbReference type="InterPro" id="IPR056931">
    <property type="entry name" value="D14-like"/>
</dbReference>
<evidence type="ECO:0000313" key="2">
    <source>
        <dbReference type="Proteomes" id="UP000192721"/>
    </source>
</evidence>
<gene>
    <name evidence="1" type="ORF">B0T45_05905</name>
</gene>
<dbReference type="RefSeq" id="WP_081554905.1">
    <property type="nucleotide sequence ID" value="NZ_MUKV01000005.1"/>
</dbReference>
<proteinExistence type="predicted"/>
<evidence type="ECO:0008006" key="3">
    <source>
        <dbReference type="Google" id="ProtNLM"/>
    </source>
</evidence>
<comment type="caution">
    <text evidence="1">The sequence shown here is derived from an EMBL/GenBank/DDBJ whole genome shotgun (WGS) entry which is preliminary data.</text>
</comment>
<dbReference type="Pfam" id="PF24608">
    <property type="entry name" value="PDDEXK_15"/>
    <property type="match status" value="1"/>
</dbReference>
<sequence length="105" mass="12049">MTGRRSRNKGATGEREFCKLLSEELGIEVRRKLGQARDSGDDAQVGKFRFEVKRREKLAVMDWCRQVEQAAGDGDVPIVAFRQNGEEWRVVLKLEDFLPLLRGEL</sequence>
<reference evidence="1 2" key="1">
    <citation type="submission" date="2017-02" db="EMBL/GenBank/DDBJ databases">
        <title>Chromobacterium haemolyticum H5244.</title>
        <authorList>
            <person name="Gulvik C.A."/>
        </authorList>
    </citation>
    <scope>NUCLEOTIDE SEQUENCE [LARGE SCALE GENOMIC DNA]</scope>
    <source>
        <strain evidence="1 2">H5244</strain>
    </source>
</reference>
<dbReference type="Proteomes" id="UP000192721">
    <property type="component" value="Unassembled WGS sequence"/>
</dbReference>
<name>A0A1W0D5V6_9NEIS</name>
<protein>
    <recommendedName>
        <fullName evidence="3">Holliday junction resolvase</fullName>
    </recommendedName>
</protein>
<dbReference type="AlphaFoldDB" id="A0A1W0D5V6"/>
<accession>A0A1W0D5V6</accession>
<organism evidence="1 2">
    <name type="scientific">Chromobacterium haemolyticum</name>
    <dbReference type="NCBI Taxonomy" id="394935"/>
    <lineage>
        <taxon>Bacteria</taxon>
        <taxon>Pseudomonadati</taxon>
        <taxon>Pseudomonadota</taxon>
        <taxon>Betaproteobacteria</taxon>
        <taxon>Neisseriales</taxon>
        <taxon>Chromobacteriaceae</taxon>
        <taxon>Chromobacterium</taxon>
    </lineage>
</organism>